<organism evidence="7 8">
    <name type="scientific">Plasmodiophora brassicae</name>
    <name type="common">Clubroot disease agent</name>
    <dbReference type="NCBI Taxonomy" id="37360"/>
    <lineage>
        <taxon>Eukaryota</taxon>
        <taxon>Sar</taxon>
        <taxon>Rhizaria</taxon>
        <taxon>Endomyxa</taxon>
        <taxon>Phytomyxea</taxon>
        <taxon>Plasmodiophorida</taxon>
        <taxon>Plasmodiophoridae</taxon>
        <taxon>Plasmodiophora</taxon>
    </lineage>
</organism>
<feature type="transmembrane region" description="Helical" evidence="6">
    <location>
        <begin position="281"/>
        <end position="299"/>
    </location>
</feature>
<protein>
    <submittedName>
        <fullName evidence="7">Uncharacterized protein</fullName>
    </submittedName>
</protein>
<dbReference type="GO" id="GO:0016020">
    <property type="term" value="C:membrane"/>
    <property type="evidence" value="ECO:0007669"/>
    <property type="project" value="UniProtKB-SubCell"/>
</dbReference>
<evidence type="ECO:0000256" key="5">
    <source>
        <dbReference type="ARBA" id="ARBA00023136"/>
    </source>
</evidence>
<evidence type="ECO:0000256" key="1">
    <source>
        <dbReference type="ARBA" id="ARBA00004141"/>
    </source>
</evidence>
<evidence type="ECO:0000313" key="7">
    <source>
        <dbReference type="EMBL" id="SPQ97588.1"/>
    </source>
</evidence>
<geneLocation type="mitochondrion" evidence="7"/>
<dbReference type="AlphaFoldDB" id="A0A3P3YBQ0"/>
<dbReference type="Pfam" id="PF03348">
    <property type="entry name" value="Serinc"/>
    <property type="match status" value="1"/>
</dbReference>
<dbReference type="PANTHER" id="PTHR10383:SF9">
    <property type="entry name" value="SERINE INCORPORATOR, ISOFORM F"/>
    <property type="match status" value="1"/>
</dbReference>
<dbReference type="Proteomes" id="UP000290189">
    <property type="component" value="Unassembled WGS sequence"/>
</dbReference>
<keyword evidence="7" id="KW-0496">Mitochondrion</keyword>
<evidence type="ECO:0000256" key="3">
    <source>
        <dbReference type="ARBA" id="ARBA00022692"/>
    </source>
</evidence>
<keyword evidence="4 6" id="KW-1133">Transmembrane helix</keyword>
<evidence type="ECO:0000256" key="6">
    <source>
        <dbReference type="SAM" id="Phobius"/>
    </source>
</evidence>
<keyword evidence="3 6" id="KW-0812">Transmembrane</keyword>
<name>A0A3P3YBQ0_PLABS</name>
<feature type="transmembrane region" description="Helical" evidence="6">
    <location>
        <begin position="183"/>
        <end position="205"/>
    </location>
</feature>
<evidence type="ECO:0000256" key="2">
    <source>
        <dbReference type="ARBA" id="ARBA00006665"/>
    </source>
</evidence>
<reference evidence="7 8" key="1">
    <citation type="submission" date="2018-03" db="EMBL/GenBank/DDBJ databases">
        <authorList>
            <person name="Fogelqvist J."/>
        </authorList>
    </citation>
    <scope>NUCLEOTIDE SEQUENCE [LARGE SCALE GENOMIC DNA]</scope>
</reference>
<sequence length="420" mass="45383">MGIIVSVASGVIASCAGSALGTALASCLCPTSPTSASTRSQYLLLLFVSSVVALVLRFHGGPFLLHFFVWDMKLCDAADYCAGNQGVFRISFGLMLFFACMAVSQRVPGLAAVHHRFAFVKFCMVVAAIIVAFLVTNGVIEAYVETARYVSVLFLVFQLSIFIDGAYTINSRIADSDDDTQKAASVVVLLANIQCIVVTVFLFRWFDVGSSCGFHEFAITLFIAMSFGWSLLSMAESTQGSLLVSTIVTEYCLYLMFVGFRRDPSDCNGMRGADNVSPSPWLTSLGLIVSCVSLTWSAWRVGTAHDHQLLQESRQSPVEIAMRDVSPGARNDDDPPDAGAGPVPTSVAHANFWFHVIMGVASIYMCMLLTDWSTIATNQMQVANLSTASMYVNVAASWACGALYIWTLVAPILLPGRDFS</sequence>
<feature type="transmembrane region" description="Helical" evidence="6">
    <location>
        <begin position="117"/>
        <end position="135"/>
    </location>
</feature>
<comment type="similarity">
    <text evidence="2">Belongs to the TDE1 family.</text>
</comment>
<feature type="transmembrane region" description="Helical" evidence="6">
    <location>
        <begin position="352"/>
        <end position="370"/>
    </location>
</feature>
<evidence type="ECO:0000256" key="4">
    <source>
        <dbReference type="ARBA" id="ARBA00022989"/>
    </source>
</evidence>
<feature type="transmembrane region" description="Helical" evidence="6">
    <location>
        <begin position="147"/>
        <end position="163"/>
    </location>
</feature>
<proteinExistence type="inferred from homology"/>
<evidence type="ECO:0000313" key="8">
    <source>
        <dbReference type="Proteomes" id="UP000290189"/>
    </source>
</evidence>
<feature type="transmembrane region" description="Helical" evidence="6">
    <location>
        <begin position="217"/>
        <end position="235"/>
    </location>
</feature>
<feature type="transmembrane region" description="Helical" evidence="6">
    <location>
        <begin position="86"/>
        <end position="105"/>
    </location>
</feature>
<feature type="transmembrane region" description="Helical" evidence="6">
    <location>
        <begin position="241"/>
        <end position="260"/>
    </location>
</feature>
<accession>A0A3P3YBQ0</accession>
<dbReference type="InterPro" id="IPR005016">
    <property type="entry name" value="TDE1/TMS"/>
</dbReference>
<gene>
    <name evidence="7" type="ORF">PLBR_LOCUS4803</name>
</gene>
<dbReference type="PANTHER" id="PTHR10383">
    <property type="entry name" value="SERINE INCORPORATOR"/>
    <property type="match status" value="1"/>
</dbReference>
<comment type="subcellular location">
    <subcellularLocation>
        <location evidence="1">Membrane</location>
        <topology evidence="1">Multi-pass membrane protein</topology>
    </subcellularLocation>
</comment>
<dbReference type="EMBL" id="OVEO01000008">
    <property type="protein sequence ID" value="SPQ97588.1"/>
    <property type="molecule type" value="Genomic_DNA"/>
</dbReference>
<feature type="transmembrane region" description="Helical" evidence="6">
    <location>
        <begin position="41"/>
        <end position="65"/>
    </location>
</feature>
<feature type="transmembrane region" description="Helical" evidence="6">
    <location>
        <begin position="391"/>
        <end position="414"/>
    </location>
</feature>
<keyword evidence="5 6" id="KW-0472">Membrane</keyword>